<comment type="caution">
    <text evidence="2">The sequence shown here is derived from an EMBL/GenBank/DDBJ whole genome shotgun (WGS) entry which is preliminary data.</text>
</comment>
<evidence type="ECO:0000313" key="2">
    <source>
        <dbReference type="EMBL" id="ETE71038.1"/>
    </source>
</evidence>
<organism evidence="2 3">
    <name type="scientific">Ophiophagus hannah</name>
    <name type="common">King cobra</name>
    <name type="synonym">Naja hannah</name>
    <dbReference type="NCBI Taxonomy" id="8665"/>
    <lineage>
        <taxon>Eukaryota</taxon>
        <taxon>Metazoa</taxon>
        <taxon>Chordata</taxon>
        <taxon>Craniata</taxon>
        <taxon>Vertebrata</taxon>
        <taxon>Euteleostomi</taxon>
        <taxon>Lepidosauria</taxon>
        <taxon>Squamata</taxon>
        <taxon>Bifurcata</taxon>
        <taxon>Unidentata</taxon>
        <taxon>Episquamata</taxon>
        <taxon>Toxicofera</taxon>
        <taxon>Serpentes</taxon>
        <taxon>Colubroidea</taxon>
        <taxon>Elapidae</taxon>
        <taxon>Elapinae</taxon>
        <taxon>Ophiophagus</taxon>
    </lineage>
</organism>
<name>V8PAM3_OPHHA</name>
<sequence>MNSGAAAETLPPGWMVIPAGSVLLKEAVRSKTPCEEDLLSCSWDSSPPSLPSPPFVPPTPHGNWGCSRGREASLSKAIRNFPGQQPGIPPSPLPVLPNARQSRPRSTNGGSSAARLQLKQHWGSPLEESSAQSCHHCLLLAPLMLAAAAAGLAVPSLFLPAFGVLPLSPHTIFPLEPSSATLWLRGLFLPPSAAGFCLVQASLTRHTVVCAADETDGKMEKHPRMKVQSVQGLGLLLPSSSSFGGPGGKHSLLLGKQSTGQAGTFYADPR</sequence>
<dbReference type="AlphaFoldDB" id="V8PAM3"/>
<gene>
    <name evidence="2" type="ORF">L345_03142</name>
</gene>
<accession>V8PAM3</accession>
<feature type="region of interest" description="Disordered" evidence="1">
    <location>
        <begin position="80"/>
        <end position="115"/>
    </location>
</feature>
<keyword evidence="3" id="KW-1185">Reference proteome</keyword>
<feature type="non-terminal residue" evidence="2">
    <location>
        <position position="270"/>
    </location>
</feature>
<proteinExistence type="predicted"/>
<dbReference type="Proteomes" id="UP000018936">
    <property type="component" value="Unassembled WGS sequence"/>
</dbReference>
<evidence type="ECO:0000256" key="1">
    <source>
        <dbReference type="SAM" id="MobiDB-lite"/>
    </source>
</evidence>
<dbReference type="EMBL" id="AZIM01000443">
    <property type="protein sequence ID" value="ETE71038.1"/>
    <property type="molecule type" value="Genomic_DNA"/>
</dbReference>
<evidence type="ECO:0000313" key="3">
    <source>
        <dbReference type="Proteomes" id="UP000018936"/>
    </source>
</evidence>
<protein>
    <submittedName>
        <fullName evidence="2">Uncharacterized protein</fullName>
    </submittedName>
</protein>
<feature type="compositionally biased region" description="Polar residues" evidence="1">
    <location>
        <begin position="99"/>
        <end position="111"/>
    </location>
</feature>
<reference evidence="2 3" key="1">
    <citation type="journal article" date="2013" name="Proc. Natl. Acad. Sci. U.S.A.">
        <title>The king cobra genome reveals dynamic gene evolution and adaptation in the snake venom system.</title>
        <authorList>
            <person name="Vonk F.J."/>
            <person name="Casewell N.R."/>
            <person name="Henkel C.V."/>
            <person name="Heimberg A.M."/>
            <person name="Jansen H.J."/>
            <person name="McCleary R.J."/>
            <person name="Kerkkamp H.M."/>
            <person name="Vos R.A."/>
            <person name="Guerreiro I."/>
            <person name="Calvete J.J."/>
            <person name="Wuster W."/>
            <person name="Woods A.E."/>
            <person name="Logan J.M."/>
            <person name="Harrison R.A."/>
            <person name="Castoe T.A."/>
            <person name="de Koning A.P."/>
            <person name="Pollock D.D."/>
            <person name="Yandell M."/>
            <person name="Calderon D."/>
            <person name="Renjifo C."/>
            <person name="Currier R.B."/>
            <person name="Salgado D."/>
            <person name="Pla D."/>
            <person name="Sanz L."/>
            <person name="Hyder A.S."/>
            <person name="Ribeiro J.M."/>
            <person name="Arntzen J.W."/>
            <person name="van den Thillart G.E."/>
            <person name="Boetzer M."/>
            <person name="Pirovano W."/>
            <person name="Dirks R.P."/>
            <person name="Spaink H.P."/>
            <person name="Duboule D."/>
            <person name="McGlinn E."/>
            <person name="Kini R.M."/>
            <person name="Richardson M.K."/>
        </authorList>
    </citation>
    <scope>NUCLEOTIDE SEQUENCE</scope>
    <source>
        <tissue evidence="2">Blood</tissue>
    </source>
</reference>